<dbReference type="InterPro" id="IPR001763">
    <property type="entry name" value="Rhodanese-like_dom"/>
</dbReference>
<dbReference type="PANTHER" id="PTHR43132:SF8">
    <property type="entry name" value="HTH-TYPE TRANSCRIPTIONAL REGULATOR KMTR"/>
    <property type="match status" value="1"/>
</dbReference>
<dbReference type="GO" id="GO:0004792">
    <property type="term" value="F:thiosulfate-cyanide sulfurtransferase activity"/>
    <property type="evidence" value="ECO:0007669"/>
    <property type="project" value="InterPro"/>
</dbReference>
<keyword evidence="7" id="KW-1185">Reference proteome</keyword>
<dbReference type="InterPro" id="IPR001307">
    <property type="entry name" value="Thiosulphate_STrfase_CS"/>
</dbReference>
<dbReference type="SMART" id="SM00450">
    <property type="entry name" value="RHOD"/>
    <property type="match status" value="1"/>
</dbReference>
<reference evidence="6 7" key="1">
    <citation type="submission" date="2018-07" db="EMBL/GenBank/DDBJ databases">
        <title>Genomic Encyclopedia of Type Strains, Phase III (KMG-III): the genomes of soil and plant-associated and newly described type strains.</title>
        <authorList>
            <person name="Whitman W."/>
        </authorList>
    </citation>
    <scope>NUCLEOTIDE SEQUENCE [LARGE SCALE GENOMIC DNA]</scope>
    <source>
        <strain evidence="6 7">CECT 8575</strain>
    </source>
</reference>
<comment type="caution">
    <text evidence="6">The sequence shown here is derived from an EMBL/GenBank/DDBJ whole genome shotgun (WGS) entry which is preliminary data.</text>
</comment>
<keyword evidence="1" id="KW-0805">Transcription regulation</keyword>
<dbReference type="InterPro" id="IPR001845">
    <property type="entry name" value="HTH_ArsR_DNA-bd_dom"/>
</dbReference>
<dbReference type="PROSITE" id="PS00380">
    <property type="entry name" value="RHODANESE_1"/>
    <property type="match status" value="1"/>
</dbReference>
<accession>A0A368VY37</accession>
<protein>
    <submittedName>
        <fullName evidence="6">ArsR family transcriptional regulator</fullName>
    </submittedName>
</protein>
<dbReference type="Gene3D" id="3.40.250.10">
    <property type="entry name" value="Rhodanese-like domain"/>
    <property type="match status" value="1"/>
</dbReference>
<dbReference type="PANTHER" id="PTHR43132">
    <property type="entry name" value="ARSENICAL RESISTANCE OPERON REPRESSOR ARSR-RELATED"/>
    <property type="match status" value="1"/>
</dbReference>
<evidence type="ECO:0000259" key="4">
    <source>
        <dbReference type="PROSITE" id="PS50206"/>
    </source>
</evidence>
<dbReference type="GO" id="GO:0003700">
    <property type="term" value="F:DNA-binding transcription factor activity"/>
    <property type="evidence" value="ECO:0007669"/>
    <property type="project" value="InterPro"/>
</dbReference>
<gene>
    <name evidence="6" type="ORF">DFQ14_102583</name>
</gene>
<dbReference type="NCBIfam" id="NF033788">
    <property type="entry name" value="HTH_metalloreg"/>
    <property type="match status" value="1"/>
</dbReference>
<dbReference type="Gene3D" id="1.10.10.10">
    <property type="entry name" value="Winged helix-like DNA-binding domain superfamily/Winged helix DNA-binding domain"/>
    <property type="match status" value="1"/>
</dbReference>
<sequence>MELWNDDGVADKTDLYDTIAGTGKALAHGKRLEMLELLAQGERSVQELARTVGLKLTTASAHLQVLNEAGLVATRRQGTSVMYRLAGEDVAGLLSVLCRVADTHRADVAAVRRTYLDNEGIRLVGREELMQAATEGRALVLDVRPAEEYAAGHVPGAVSVPLEELADRLAEIPADTEVVAYCRGRYCVLSYDAVRLLQASGRDAALLEDGILEWRRDGLLVTAA</sequence>
<dbReference type="InterPro" id="IPR036390">
    <property type="entry name" value="WH_DNA-bd_sf"/>
</dbReference>
<feature type="domain" description="Rhodanese" evidence="4">
    <location>
        <begin position="134"/>
        <end position="223"/>
    </location>
</feature>
<proteinExistence type="predicted"/>
<keyword evidence="3" id="KW-0804">Transcription</keyword>
<dbReference type="GO" id="GO:0003677">
    <property type="term" value="F:DNA binding"/>
    <property type="evidence" value="ECO:0007669"/>
    <property type="project" value="UniProtKB-KW"/>
</dbReference>
<dbReference type="SMART" id="SM00418">
    <property type="entry name" value="HTH_ARSR"/>
    <property type="match status" value="1"/>
</dbReference>
<dbReference type="CDD" id="cd00158">
    <property type="entry name" value="RHOD"/>
    <property type="match status" value="1"/>
</dbReference>
<dbReference type="InterPro" id="IPR036388">
    <property type="entry name" value="WH-like_DNA-bd_sf"/>
</dbReference>
<dbReference type="SUPFAM" id="SSF52821">
    <property type="entry name" value="Rhodanese/Cell cycle control phosphatase"/>
    <property type="match status" value="1"/>
</dbReference>
<organism evidence="6 7">
    <name type="scientific">Halopolyspora algeriensis</name>
    <dbReference type="NCBI Taxonomy" id="1500506"/>
    <lineage>
        <taxon>Bacteria</taxon>
        <taxon>Bacillati</taxon>
        <taxon>Actinomycetota</taxon>
        <taxon>Actinomycetes</taxon>
        <taxon>Actinomycetes incertae sedis</taxon>
        <taxon>Halopolyspora</taxon>
    </lineage>
</organism>
<evidence type="ECO:0000313" key="6">
    <source>
        <dbReference type="EMBL" id="RCW46280.1"/>
    </source>
</evidence>
<dbReference type="CDD" id="cd00090">
    <property type="entry name" value="HTH_ARSR"/>
    <property type="match status" value="1"/>
</dbReference>
<dbReference type="InterPro" id="IPR011991">
    <property type="entry name" value="ArsR-like_HTH"/>
</dbReference>
<evidence type="ECO:0000259" key="5">
    <source>
        <dbReference type="PROSITE" id="PS50987"/>
    </source>
</evidence>
<dbReference type="Pfam" id="PF01022">
    <property type="entry name" value="HTH_5"/>
    <property type="match status" value="1"/>
</dbReference>
<dbReference type="PROSITE" id="PS50987">
    <property type="entry name" value="HTH_ARSR_2"/>
    <property type="match status" value="1"/>
</dbReference>
<dbReference type="OrthoDB" id="9800872at2"/>
<dbReference type="InterPro" id="IPR036873">
    <property type="entry name" value="Rhodanese-like_dom_sf"/>
</dbReference>
<dbReference type="PROSITE" id="PS50206">
    <property type="entry name" value="RHODANESE_3"/>
    <property type="match status" value="1"/>
</dbReference>
<dbReference type="EMBL" id="QPJC01000002">
    <property type="protein sequence ID" value="RCW46280.1"/>
    <property type="molecule type" value="Genomic_DNA"/>
</dbReference>
<dbReference type="FunFam" id="3.40.250.10:FF:000039">
    <property type="entry name" value="ArsR family transcriptional regulator"/>
    <property type="match status" value="1"/>
</dbReference>
<dbReference type="PRINTS" id="PR00778">
    <property type="entry name" value="HTHARSR"/>
</dbReference>
<evidence type="ECO:0000256" key="1">
    <source>
        <dbReference type="ARBA" id="ARBA00023015"/>
    </source>
</evidence>
<dbReference type="SUPFAM" id="SSF46785">
    <property type="entry name" value="Winged helix' DNA-binding domain"/>
    <property type="match status" value="1"/>
</dbReference>
<dbReference type="Proteomes" id="UP000253495">
    <property type="component" value="Unassembled WGS sequence"/>
</dbReference>
<dbReference type="Pfam" id="PF00581">
    <property type="entry name" value="Rhodanese"/>
    <property type="match status" value="1"/>
</dbReference>
<name>A0A368VY37_9ACTN</name>
<feature type="domain" description="HTH arsR-type" evidence="5">
    <location>
        <begin position="11"/>
        <end position="105"/>
    </location>
</feature>
<evidence type="ECO:0000256" key="3">
    <source>
        <dbReference type="ARBA" id="ARBA00023163"/>
    </source>
</evidence>
<dbReference type="InterPro" id="IPR051011">
    <property type="entry name" value="Metal_resp_trans_reg"/>
</dbReference>
<evidence type="ECO:0000256" key="2">
    <source>
        <dbReference type="ARBA" id="ARBA00023125"/>
    </source>
</evidence>
<evidence type="ECO:0000313" key="7">
    <source>
        <dbReference type="Proteomes" id="UP000253495"/>
    </source>
</evidence>
<dbReference type="AlphaFoldDB" id="A0A368VY37"/>
<keyword evidence="2" id="KW-0238">DNA-binding</keyword>